<dbReference type="InterPro" id="IPR038611">
    <property type="entry name" value="Arr_sf"/>
</dbReference>
<dbReference type="Proteomes" id="UP000237749">
    <property type="component" value="Unassembled WGS sequence"/>
</dbReference>
<evidence type="ECO:0000259" key="1">
    <source>
        <dbReference type="Pfam" id="PF12120"/>
    </source>
</evidence>
<dbReference type="InterPro" id="IPR021975">
    <property type="entry name" value="Rifampin_Arr"/>
</dbReference>
<dbReference type="RefSeq" id="WP_104438112.1">
    <property type="nucleotide sequence ID" value="NZ_PTJA01000009.1"/>
</dbReference>
<proteinExistence type="predicted"/>
<dbReference type="InterPro" id="IPR011990">
    <property type="entry name" value="TPR-like_helical_dom_sf"/>
</dbReference>
<gene>
    <name evidence="2" type="ORF">BXY41_109178</name>
</gene>
<keyword evidence="3" id="KW-1185">Reference proteome</keyword>
<organism evidence="2 3">
    <name type="scientific">Lacrimispora xylanisolvens</name>
    <dbReference type="NCBI Taxonomy" id="384636"/>
    <lineage>
        <taxon>Bacteria</taxon>
        <taxon>Bacillati</taxon>
        <taxon>Bacillota</taxon>
        <taxon>Clostridia</taxon>
        <taxon>Lachnospirales</taxon>
        <taxon>Lachnospiraceae</taxon>
        <taxon>Lacrimispora</taxon>
    </lineage>
</organism>
<dbReference type="OrthoDB" id="5509356at2"/>
<accession>A0A2S6HQ53</accession>
<dbReference type="Gene3D" id="3.20.170.40">
    <property type="entry name" value="Rifampin ADP-ribosyltransferase domain"/>
    <property type="match status" value="1"/>
</dbReference>
<dbReference type="GO" id="GO:0016740">
    <property type="term" value="F:transferase activity"/>
    <property type="evidence" value="ECO:0007669"/>
    <property type="project" value="UniProtKB-KW"/>
</dbReference>
<reference evidence="2 3" key="1">
    <citation type="submission" date="2018-02" db="EMBL/GenBank/DDBJ databases">
        <title>Genomic Encyclopedia of Archaeal and Bacterial Type Strains, Phase II (KMG-II): from individual species to whole genera.</title>
        <authorList>
            <person name="Goeker M."/>
        </authorList>
    </citation>
    <scope>NUCLEOTIDE SEQUENCE [LARGE SCALE GENOMIC DNA]</scope>
    <source>
        <strain evidence="2 3">DSM 3808</strain>
    </source>
</reference>
<dbReference type="AlphaFoldDB" id="A0A2S6HQ53"/>
<evidence type="ECO:0000313" key="2">
    <source>
        <dbReference type="EMBL" id="PPK79699.1"/>
    </source>
</evidence>
<keyword evidence="2" id="KW-0808">Transferase</keyword>
<dbReference type="EMBL" id="PTJA01000009">
    <property type="protein sequence ID" value="PPK79699.1"/>
    <property type="molecule type" value="Genomic_DNA"/>
</dbReference>
<dbReference type="Pfam" id="PF12120">
    <property type="entry name" value="Arr-ms"/>
    <property type="match status" value="1"/>
</dbReference>
<dbReference type="Gene3D" id="1.25.40.10">
    <property type="entry name" value="Tetratricopeptide repeat domain"/>
    <property type="match status" value="1"/>
</dbReference>
<feature type="domain" description="Rifampin ADP-ribosyltransferase" evidence="1">
    <location>
        <begin position="127"/>
        <end position="225"/>
    </location>
</feature>
<comment type="caution">
    <text evidence="2">The sequence shown here is derived from an EMBL/GenBank/DDBJ whole genome shotgun (WGS) entry which is preliminary data.</text>
</comment>
<dbReference type="NCBIfam" id="NF033144">
    <property type="entry name" value="rifampin_ARR"/>
    <property type="match status" value="1"/>
</dbReference>
<protein>
    <submittedName>
        <fullName evidence="2">Rifampin ADP-ribosylating transferase</fullName>
    </submittedName>
</protein>
<name>A0A2S6HQ53_9FIRM</name>
<evidence type="ECO:0000313" key="3">
    <source>
        <dbReference type="Proteomes" id="UP000237749"/>
    </source>
</evidence>
<sequence>MNIKFDPNNNVIKLCVIGMSLEDRGNVEEADKMFQQAWDEAADDYEKFIAAYHFAHRQKDITDKLKWLETSLQCARNINDENVKSAYTTLYADISGCYEELHDSDNAKKYTELSESYKGAPSDKGPFYHGTKADLKVGDLLTAGGISNYKPELQMNHIYFTANINGAGLAAALAKGEGRERVYRIEPMGEFENDPNVTDKKFPGNLTRSYRSKEPLKIIGEEAEWNKITTTEKSKWRENLAKNKGEIIN</sequence>